<evidence type="ECO:0000313" key="2">
    <source>
        <dbReference type="Proteomes" id="UP001149954"/>
    </source>
</evidence>
<sequence length="82" mass="9723">MQMESMARRSVFKLESPFHRATILSLIKTAPRRVRTRDYRTQSVGQNERDRLQKKFRDGLRIRDTHCVISRPPLIPDAQDPF</sequence>
<name>A0A9X0CBF5_9EURO</name>
<dbReference type="Proteomes" id="UP001149954">
    <property type="component" value="Unassembled WGS sequence"/>
</dbReference>
<accession>A0A9X0CBF5</accession>
<reference evidence="1" key="2">
    <citation type="journal article" date="2023" name="IMA Fungus">
        <title>Comparative genomic study of the Penicillium genus elucidates a diverse pangenome and 15 lateral gene transfer events.</title>
        <authorList>
            <person name="Petersen C."/>
            <person name="Sorensen T."/>
            <person name="Nielsen M.R."/>
            <person name="Sondergaard T.E."/>
            <person name="Sorensen J.L."/>
            <person name="Fitzpatrick D.A."/>
            <person name="Frisvad J.C."/>
            <person name="Nielsen K.L."/>
        </authorList>
    </citation>
    <scope>NUCLEOTIDE SEQUENCE</scope>
    <source>
        <strain evidence="1">IBT 29495</strain>
    </source>
</reference>
<gene>
    <name evidence="1" type="ORF">N7463_000350</name>
</gene>
<organism evidence="1 2">
    <name type="scientific">Penicillium fimorum</name>
    <dbReference type="NCBI Taxonomy" id="1882269"/>
    <lineage>
        <taxon>Eukaryota</taxon>
        <taxon>Fungi</taxon>
        <taxon>Dikarya</taxon>
        <taxon>Ascomycota</taxon>
        <taxon>Pezizomycotina</taxon>
        <taxon>Eurotiomycetes</taxon>
        <taxon>Eurotiomycetidae</taxon>
        <taxon>Eurotiales</taxon>
        <taxon>Aspergillaceae</taxon>
        <taxon>Penicillium</taxon>
    </lineage>
</organism>
<dbReference type="EMBL" id="JAPWDS010000001">
    <property type="protein sequence ID" value="KAJ5519897.1"/>
    <property type="molecule type" value="Genomic_DNA"/>
</dbReference>
<dbReference type="AlphaFoldDB" id="A0A9X0CBF5"/>
<dbReference type="OrthoDB" id="2142759at2759"/>
<keyword evidence="2" id="KW-1185">Reference proteome</keyword>
<comment type="caution">
    <text evidence="1">The sequence shown here is derived from an EMBL/GenBank/DDBJ whole genome shotgun (WGS) entry which is preliminary data.</text>
</comment>
<protein>
    <submittedName>
        <fullName evidence="1">Uncharacterized protein</fullName>
    </submittedName>
</protein>
<evidence type="ECO:0000313" key="1">
    <source>
        <dbReference type="EMBL" id="KAJ5519897.1"/>
    </source>
</evidence>
<proteinExistence type="predicted"/>
<reference evidence="1" key="1">
    <citation type="submission" date="2022-12" db="EMBL/GenBank/DDBJ databases">
        <authorList>
            <person name="Petersen C."/>
        </authorList>
    </citation>
    <scope>NUCLEOTIDE SEQUENCE</scope>
    <source>
        <strain evidence="1">IBT 29495</strain>
    </source>
</reference>